<dbReference type="SUPFAM" id="SSF49464">
    <property type="entry name" value="Carboxypeptidase regulatory domain-like"/>
    <property type="match status" value="1"/>
</dbReference>
<dbReference type="InterPro" id="IPR039426">
    <property type="entry name" value="TonB-dep_rcpt-like"/>
</dbReference>
<dbReference type="GO" id="GO:0009279">
    <property type="term" value="C:cell outer membrane"/>
    <property type="evidence" value="ECO:0007669"/>
    <property type="project" value="UniProtKB-SubCell"/>
</dbReference>
<organism evidence="17 18">
    <name type="scientific">Saccharicrinis carchari</name>
    <dbReference type="NCBI Taxonomy" id="1168039"/>
    <lineage>
        <taxon>Bacteria</taxon>
        <taxon>Pseudomonadati</taxon>
        <taxon>Bacteroidota</taxon>
        <taxon>Bacteroidia</taxon>
        <taxon>Marinilabiliales</taxon>
        <taxon>Marinilabiliaceae</taxon>
        <taxon>Saccharicrinis</taxon>
    </lineage>
</organism>
<keyword evidence="7" id="KW-0408">Iron</keyword>
<keyword evidence="3 12" id="KW-1134">Transmembrane beta strand</keyword>
<dbReference type="OrthoDB" id="9761152at2"/>
<dbReference type="PANTHER" id="PTHR32552">
    <property type="entry name" value="FERRICHROME IRON RECEPTOR-RELATED"/>
    <property type="match status" value="1"/>
</dbReference>
<dbReference type="SUPFAM" id="SSF56935">
    <property type="entry name" value="Porins"/>
    <property type="match status" value="1"/>
</dbReference>
<dbReference type="Pfam" id="PF13715">
    <property type="entry name" value="CarbopepD_reg_2"/>
    <property type="match status" value="1"/>
</dbReference>
<evidence type="ECO:0000256" key="10">
    <source>
        <dbReference type="ARBA" id="ARBA00023136"/>
    </source>
</evidence>
<sequence>MKKLFLSILVCIASLQLAWAQYSVSGKVTDTQNNPLIGAAVLLNSQGMGTVTDVNGNFIINNLKADNYELHVSYLGYKQKKRQLVVERDVKLQIVLIEKSVLTGEVVVTSIKAGNKTPVAKTNVSREELKALNAADDIPLLLSMTPSVVSSTESGIGVGNSSFRIRGTDATRINITVNGIPLNDSESQGVYWVNMPDFSSSVGEVQVQRGVGTSTNGGAAFGASINFNTTGYHAEPFTEISSTAGSFNTFKNSINASTGLLMDKYSFDVRYSDLQSDGYVDYAFSDHQSLYMSATMHLENSFIKANIIHGDQRTGISWWGIDKDMLKTDRTYNPAGQYTDEYGNERYYEDQTDNYIQTHYQLFYSQNIGSKWLANTALHYTDGEGFYEQYKEDEEFEAYGWQPEIRQSGDTITSSDMIRQKWLASDFYGFTASLNYHDENLQMNFGGGWNKHDGDHYGKVIWARYGGTSEKEDEWYRNKGVKRDYNVYAKVNYQISPKLNVFGDLQYRGIEYTMSGLDDDLTDRNLARLDQHHQYDFFNPKAGVFYSLNRNHQMYASYAVANREAARADFKEARGDAKATPQPERLNDVEVGYHYKSAKLAANINFYYMFYKDQLIPTGEKSSVGYTIMTNVEDSYRTGVELNLGVQILPRLRWDGNATFSKNIVKDFVHTFDPDGNHETNNNVLTYYGDTQIAYSPGVIANSTFNFDALSNTNIKLITKHVGEQYYDNTETASRKLSDYTVFNAIATQAFYPGWMKKVELQLSVNNLFNTQYVSNAYGGSYAYNGEEIFWAAYFPQAGTHAFLRVRLLF</sequence>
<feature type="domain" description="TonB-dependent receptor-like beta-barrel" evidence="15">
    <location>
        <begin position="331"/>
        <end position="768"/>
    </location>
</feature>
<keyword evidence="5 12" id="KW-0812">Transmembrane</keyword>
<keyword evidence="10 12" id="KW-0472">Membrane</keyword>
<keyword evidence="11 12" id="KW-0998">Cell outer membrane</keyword>
<evidence type="ECO:0000256" key="7">
    <source>
        <dbReference type="ARBA" id="ARBA00023004"/>
    </source>
</evidence>
<dbReference type="GO" id="GO:0015344">
    <property type="term" value="F:siderophore uptake transmembrane transporter activity"/>
    <property type="evidence" value="ECO:0007669"/>
    <property type="project" value="TreeGrafter"/>
</dbReference>
<feature type="domain" description="TonB-dependent receptor plug" evidence="16">
    <location>
        <begin position="116"/>
        <end position="223"/>
    </location>
</feature>
<dbReference type="Pfam" id="PF00593">
    <property type="entry name" value="TonB_dep_Rec_b-barrel"/>
    <property type="match status" value="1"/>
</dbReference>
<evidence type="ECO:0000256" key="2">
    <source>
        <dbReference type="ARBA" id="ARBA00022448"/>
    </source>
</evidence>
<evidence type="ECO:0000256" key="3">
    <source>
        <dbReference type="ARBA" id="ARBA00022452"/>
    </source>
</evidence>
<dbReference type="AlphaFoldDB" id="A0A521EAI4"/>
<evidence type="ECO:0000256" key="13">
    <source>
        <dbReference type="RuleBase" id="RU003357"/>
    </source>
</evidence>
<keyword evidence="4" id="KW-0410">Iron transport</keyword>
<protein>
    <submittedName>
        <fullName evidence="17">Iron complex outermembrane recepter protein</fullName>
    </submittedName>
</protein>
<evidence type="ECO:0000313" key="17">
    <source>
        <dbReference type="EMBL" id="SMO80945.1"/>
    </source>
</evidence>
<proteinExistence type="inferred from homology"/>
<gene>
    <name evidence="17" type="ORF">SAMN06265379_10874</name>
</gene>
<keyword evidence="2 12" id="KW-0813">Transport</keyword>
<evidence type="ECO:0000256" key="11">
    <source>
        <dbReference type="ARBA" id="ARBA00023237"/>
    </source>
</evidence>
<comment type="subcellular location">
    <subcellularLocation>
        <location evidence="1 12">Cell outer membrane</location>
        <topology evidence="1 12">Multi-pass membrane protein</topology>
    </subcellularLocation>
</comment>
<dbReference type="PROSITE" id="PS52016">
    <property type="entry name" value="TONB_DEPENDENT_REC_3"/>
    <property type="match status" value="1"/>
</dbReference>
<dbReference type="Proteomes" id="UP000319040">
    <property type="component" value="Unassembled WGS sequence"/>
</dbReference>
<dbReference type="EMBL" id="FXTB01000008">
    <property type="protein sequence ID" value="SMO80945.1"/>
    <property type="molecule type" value="Genomic_DNA"/>
</dbReference>
<evidence type="ECO:0000256" key="8">
    <source>
        <dbReference type="ARBA" id="ARBA00023065"/>
    </source>
</evidence>
<dbReference type="PANTHER" id="PTHR32552:SF68">
    <property type="entry name" value="FERRICHROME OUTER MEMBRANE TRANSPORTER_PHAGE RECEPTOR"/>
    <property type="match status" value="1"/>
</dbReference>
<evidence type="ECO:0000256" key="14">
    <source>
        <dbReference type="SAM" id="SignalP"/>
    </source>
</evidence>
<evidence type="ECO:0000259" key="16">
    <source>
        <dbReference type="Pfam" id="PF07715"/>
    </source>
</evidence>
<feature type="chain" id="PRO_5022099063" evidence="14">
    <location>
        <begin position="21"/>
        <end position="810"/>
    </location>
</feature>
<dbReference type="InterPro" id="IPR012910">
    <property type="entry name" value="Plug_dom"/>
</dbReference>
<evidence type="ECO:0000256" key="5">
    <source>
        <dbReference type="ARBA" id="ARBA00022692"/>
    </source>
</evidence>
<name>A0A521EAI4_SACCC</name>
<keyword evidence="8" id="KW-0406">Ion transport</keyword>
<dbReference type="Gene3D" id="2.40.170.20">
    <property type="entry name" value="TonB-dependent receptor, beta-barrel domain"/>
    <property type="match status" value="1"/>
</dbReference>
<evidence type="ECO:0000256" key="6">
    <source>
        <dbReference type="ARBA" id="ARBA00022729"/>
    </source>
</evidence>
<dbReference type="InterPro" id="IPR000531">
    <property type="entry name" value="Beta-barrel_TonB"/>
</dbReference>
<comment type="similarity">
    <text evidence="12 13">Belongs to the TonB-dependent receptor family.</text>
</comment>
<feature type="signal peptide" evidence="14">
    <location>
        <begin position="1"/>
        <end position="20"/>
    </location>
</feature>
<evidence type="ECO:0000256" key="12">
    <source>
        <dbReference type="PROSITE-ProRule" id="PRU01360"/>
    </source>
</evidence>
<dbReference type="InterPro" id="IPR008969">
    <property type="entry name" value="CarboxyPept-like_regulatory"/>
</dbReference>
<dbReference type="InterPro" id="IPR036942">
    <property type="entry name" value="Beta-barrel_TonB_sf"/>
</dbReference>
<evidence type="ECO:0000256" key="9">
    <source>
        <dbReference type="ARBA" id="ARBA00023077"/>
    </source>
</evidence>
<dbReference type="Gene3D" id="2.60.40.1120">
    <property type="entry name" value="Carboxypeptidase-like, regulatory domain"/>
    <property type="match status" value="1"/>
</dbReference>
<keyword evidence="6 14" id="KW-0732">Signal</keyword>
<dbReference type="Gene3D" id="2.170.130.10">
    <property type="entry name" value="TonB-dependent receptor, plug domain"/>
    <property type="match status" value="1"/>
</dbReference>
<keyword evidence="9 13" id="KW-0798">TonB box</keyword>
<evidence type="ECO:0000256" key="4">
    <source>
        <dbReference type="ARBA" id="ARBA00022496"/>
    </source>
</evidence>
<reference evidence="17 18" key="1">
    <citation type="submission" date="2017-05" db="EMBL/GenBank/DDBJ databases">
        <authorList>
            <person name="Varghese N."/>
            <person name="Submissions S."/>
        </authorList>
    </citation>
    <scope>NUCLEOTIDE SEQUENCE [LARGE SCALE GENOMIC DNA]</scope>
    <source>
        <strain evidence="17 18">DSM 27040</strain>
    </source>
</reference>
<evidence type="ECO:0000313" key="18">
    <source>
        <dbReference type="Proteomes" id="UP000319040"/>
    </source>
</evidence>
<accession>A0A521EAI4</accession>
<keyword evidence="18" id="KW-1185">Reference proteome</keyword>
<evidence type="ECO:0000256" key="1">
    <source>
        <dbReference type="ARBA" id="ARBA00004571"/>
    </source>
</evidence>
<dbReference type="InterPro" id="IPR037066">
    <property type="entry name" value="Plug_dom_sf"/>
</dbReference>
<dbReference type="RefSeq" id="WP_142534127.1">
    <property type="nucleotide sequence ID" value="NZ_FXTB01000008.1"/>
</dbReference>
<evidence type="ECO:0000259" key="15">
    <source>
        <dbReference type="Pfam" id="PF00593"/>
    </source>
</evidence>
<dbReference type="Pfam" id="PF07715">
    <property type="entry name" value="Plug"/>
    <property type="match status" value="1"/>
</dbReference>